<evidence type="ECO:0000313" key="2">
    <source>
        <dbReference type="EMBL" id="SMO85219.1"/>
    </source>
</evidence>
<sequence length="372" mass="39081">MSPTPSTPPADPDLLAAARATVTGLMARHSVPGLTVAVTGPDRLLYAEGFGNADLAARRPATADTAYLWFSMSKIATATVAMRLADEGRLDLDAPVEELVPAYAARSGPQPRVRQLLDHTAGAPNPLPVRWVLPADADDAEVDAFARRVLARHGRPTRPAGGPARYSNLGYLVLAEAVSRAAGAPFPDHVRRALLAPAGMTGTGYGHRDDAASATGYVRLPRPLAPALRAALPAGIVGDRHGGHVALRPFRVAGAGYGGLIGSAPDAARLLRLHLSDGVVDGTRILFPESTRAMRTIVMPGRPFDLGLGWFRRPADRGARPGFVEHWGTGGGFWNAMRLYPDLGLGVVVMANTTRAYDHSALMAALVAAFAG</sequence>
<dbReference type="Pfam" id="PF00144">
    <property type="entry name" value="Beta-lactamase"/>
    <property type="match status" value="1"/>
</dbReference>
<dbReference type="InterPro" id="IPR012338">
    <property type="entry name" value="Beta-lactam/transpept-like"/>
</dbReference>
<dbReference type="InterPro" id="IPR001466">
    <property type="entry name" value="Beta-lactam-related"/>
</dbReference>
<dbReference type="Proteomes" id="UP000317484">
    <property type="component" value="Unassembled WGS sequence"/>
</dbReference>
<dbReference type="SUPFAM" id="SSF56601">
    <property type="entry name" value="beta-lactamase/transpeptidase-like"/>
    <property type="match status" value="1"/>
</dbReference>
<dbReference type="PANTHER" id="PTHR43283:SF3">
    <property type="entry name" value="BETA-LACTAMASE FAMILY PROTEIN (AFU_ORTHOLOGUE AFUA_5G07500)"/>
    <property type="match status" value="1"/>
</dbReference>
<evidence type="ECO:0000259" key="1">
    <source>
        <dbReference type="Pfam" id="PF00144"/>
    </source>
</evidence>
<protein>
    <submittedName>
        <fullName evidence="2">CubicO group peptidase, beta-lactamase class C family</fullName>
    </submittedName>
</protein>
<dbReference type="RefSeq" id="WP_142459270.1">
    <property type="nucleotide sequence ID" value="NZ_FXTJ01000005.1"/>
</dbReference>
<dbReference type="InterPro" id="IPR050789">
    <property type="entry name" value="Diverse_Enzym_Activities"/>
</dbReference>
<feature type="domain" description="Beta-lactamase-related" evidence="1">
    <location>
        <begin position="19"/>
        <end position="365"/>
    </location>
</feature>
<dbReference type="PANTHER" id="PTHR43283">
    <property type="entry name" value="BETA-LACTAMASE-RELATED"/>
    <property type="match status" value="1"/>
</dbReference>
<name>A0A521EMS3_9ACTN</name>
<dbReference type="AlphaFoldDB" id="A0A521EMS3"/>
<evidence type="ECO:0000313" key="3">
    <source>
        <dbReference type="Proteomes" id="UP000317484"/>
    </source>
</evidence>
<dbReference type="EMBL" id="FXTJ01000005">
    <property type="protein sequence ID" value="SMO85219.1"/>
    <property type="molecule type" value="Genomic_DNA"/>
</dbReference>
<reference evidence="2 3" key="1">
    <citation type="submission" date="2017-05" db="EMBL/GenBank/DDBJ databases">
        <authorList>
            <person name="Varghese N."/>
            <person name="Submissions S."/>
        </authorList>
    </citation>
    <scope>NUCLEOTIDE SEQUENCE [LARGE SCALE GENOMIC DNA]</scope>
    <source>
        <strain evidence="2 3">DSM 46834</strain>
    </source>
</reference>
<organism evidence="2 3">
    <name type="scientific">Geodermatophilus aquaeductus</name>
    <dbReference type="NCBI Taxonomy" id="1564161"/>
    <lineage>
        <taxon>Bacteria</taxon>
        <taxon>Bacillati</taxon>
        <taxon>Actinomycetota</taxon>
        <taxon>Actinomycetes</taxon>
        <taxon>Geodermatophilales</taxon>
        <taxon>Geodermatophilaceae</taxon>
        <taxon>Geodermatophilus</taxon>
    </lineage>
</organism>
<proteinExistence type="predicted"/>
<keyword evidence="3" id="KW-1185">Reference proteome</keyword>
<gene>
    <name evidence="2" type="ORF">SAMN06273567_105310</name>
</gene>
<dbReference type="Gene3D" id="3.40.710.10">
    <property type="entry name" value="DD-peptidase/beta-lactamase superfamily"/>
    <property type="match status" value="1"/>
</dbReference>
<accession>A0A521EMS3</accession>